<feature type="compositionally biased region" description="Low complexity" evidence="1">
    <location>
        <begin position="143"/>
        <end position="167"/>
    </location>
</feature>
<feature type="non-terminal residue" evidence="3">
    <location>
        <position position="1"/>
    </location>
</feature>
<keyword evidence="4" id="KW-1185">Reference proteome</keyword>
<evidence type="ECO:0000313" key="4">
    <source>
        <dbReference type="Proteomes" id="UP000054047"/>
    </source>
</evidence>
<feature type="compositionally biased region" description="Polar residues" evidence="1">
    <location>
        <begin position="284"/>
        <end position="294"/>
    </location>
</feature>
<accession>A0A0C2CNA4</accession>
<name>A0A0C2CNA4_9BILA</name>
<feature type="region of interest" description="Disordered" evidence="1">
    <location>
        <begin position="113"/>
        <end position="170"/>
    </location>
</feature>
<evidence type="ECO:0000313" key="3">
    <source>
        <dbReference type="EMBL" id="KIH51237.1"/>
    </source>
</evidence>
<evidence type="ECO:0000256" key="1">
    <source>
        <dbReference type="SAM" id="MobiDB-lite"/>
    </source>
</evidence>
<gene>
    <name evidence="3" type="ORF">ANCDUO_18678</name>
</gene>
<keyword evidence="2" id="KW-1133">Transmembrane helix</keyword>
<feature type="region of interest" description="Disordered" evidence="1">
    <location>
        <begin position="184"/>
        <end position="312"/>
    </location>
</feature>
<proteinExistence type="predicted"/>
<protein>
    <submittedName>
        <fullName evidence="3">Uncharacterized protein</fullName>
    </submittedName>
</protein>
<feature type="compositionally biased region" description="Low complexity" evidence="1">
    <location>
        <begin position="248"/>
        <end position="264"/>
    </location>
</feature>
<reference evidence="3 4" key="1">
    <citation type="submission" date="2013-12" db="EMBL/GenBank/DDBJ databases">
        <title>Draft genome of the parsitic nematode Ancylostoma duodenale.</title>
        <authorList>
            <person name="Mitreva M."/>
        </authorList>
    </citation>
    <scope>NUCLEOTIDE SEQUENCE [LARGE SCALE GENOMIC DNA]</scope>
    <source>
        <strain evidence="3 4">Zhejiang</strain>
    </source>
</reference>
<dbReference type="AlphaFoldDB" id="A0A0C2CNA4"/>
<feature type="compositionally biased region" description="Polar residues" evidence="1">
    <location>
        <begin position="218"/>
        <end position="234"/>
    </location>
</feature>
<dbReference type="OrthoDB" id="10457445at2759"/>
<feature type="compositionally biased region" description="Polar residues" evidence="1">
    <location>
        <begin position="113"/>
        <end position="122"/>
    </location>
</feature>
<feature type="compositionally biased region" description="Basic and acidic residues" evidence="1">
    <location>
        <begin position="205"/>
        <end position="217"/>
    </location>
</feature>
<feature type="compositionally biased region" description="Polar residues" evidence="1">
    <location>
        <begin position="128"/>
        <end position="142"/>
    </location>
</feature>
<organism evidence="3 4">
    <name type="scientific">Ancylostoma duodenale</name>
    <dbReference type="NCBI Taxonomy" id="51022"/>
    <lineage>
        <taxon>Eukaryota</taxon>
        <taxon>Metazoa</taxon>
        <taxon>Ecdysozoa</taxon>
        <taxon>Nematoda</taxon>
        <taxon>Chromadorea</taxon>
        <taxon>Rhabditida</taxon>
        <taxon>Rhabditina</taxon>
        <taxon>Rhabditomorpha</taxon>
        <taxon>Strongyloidea</taxon>
        <taxon>Ancylostomatidae</taxon>
        <taxon>Ancylostomatinae</taxon>
        <taxon>Ancylostoma</taxon>
    </lineage>
</organism>
<keyword evidence="2" id="KW-0812">Transmembrane</keyword>
<evidence type="ECO:0000256" key="2">
    <source>
        <dbReference type="SAM" id="Phobius"/>
    </source>
</evidence>
<sequence>LLNYEVILGTQPYVEPVLWRAGIVVAVVIIGILVAILFLLALCWCIKSRRRNEDIIERKNIIRASIKLQRKASAQRAKSLPSHESAKASLTSSTINAYGDPMTAHRNMIRGRVTNSRSPTETVRTECSDSLSTDRTYERTSITDTSRMTTSYTPTSYSRSKSKPYSDLSSEGYYSGRMSLRHKVSSNPNPYEEIPAMNTFQSPGKARDGVRLRDPRSDTTYSSTVTGSCSTCPTESERDSTLTDGSWSEQSSTVSESTVQNRRLLPPRPEPPPRYESTPRLAPSRSNPNLQSYQATGYPTGPAPPTGAMPYRGAMAATPQRSLVNLYNPLADSPGRSRKPVIETAM</sequence>
<keyword evidence="2" id="KW-0472">Membrane</keyword>
<dbReference type="Proteomes" id="UP000054047">
    <property type="component" value="Unassembled WGS sequence"/>
</dbReference>
<feature type="region of interest" description="Disordered" evidence="1">
    <location>
        <begin position="327"/>
        <end position="346"/>
    </location>
</feature>
<feature type="transmembrane region" description="Helical" evidence="2">
    <location>
        <begin position="20"/>
        <end position="46"/>
    </location>
</feature>
<dbReference type="EMBL" id="KN747195">
    <property type="protein sequence ID" value="KIH51237.1"/>
    <property type="molecule type" value="Genomic_DNA"/>
</dbReference>